<organism evidence="2 3">
    <name type="scientific">Serendipita indica (strain DSM 11827)</name>
    <name type="common">Root endophyte fungus</name>
    <name type="synonym">Piriformospora indica</name>
    <dbReference type="NCBI Taxonomy" id="1109443"/>
    <lineage>
        <taxon>Eukaryota</taxon>
        <taxon>Fungi</taxon>
        <taxon>Dikarya</taxon>
        <taxon>Basidiomycota</taxon>
        <taxon>Agaricomycotina</taxon>
        <taxon>Agaricomycetes</taxon>
        <taxon>Sebacinales</taxon>
        <taxon>Serendipitaceae</taxon>
        <taxon>Serendipita</taxon>
    </lineage>
</organism>
<dbReference type="Proteomes" id="UP000007148">
    <property type="component" value="Unassembled WGS sequence"/>
</dbReference>
<evidence type="ECO:0000313" key="2">
    <source>
        <dbReference type="EMBL" id="CCA73393.1"/>
    </source>
</evidence>
<protein>
    <submittedName>
        <fullName evidence="2">Uncharacterized protein</fullName>
    </submittedName>
</protein>
<accession>G4TQ00</accession>
<gene>
    <name evidence="2" type="ORF">PIIN_07347</name>
</gene>
<feature type="region of interest" description="Disordered" evidence="1">
    <location>
        <begin position="1"/>
        <end position="22"/>
    </location>
</feature>
<name>G4TQ00_SERID</name>
<evidence type="ECO:0000313" key="3">
    <source>
        <dbReference type="Proteomes" id="UP000007148"/>
    </source>
</evidence>
<evidence type="ECO:0000256" key="1">
    <source>
        <dbReference type="SAM" id="MobiDB-lite"/>
    </source>
</evidence>
<dbReference type="PROSITE" id="PS51257">
    <property type="entry name" value="PROKAR_LIPOPROTEIN"/>
    <property type="match status" value="1"/>
</dbReference>
<comment type="caution">
    <text evidence="2">The sequence shown here is derived from an EMBL/GenBank/DDBJ whole genome shotgun (WGS) entry which is preliminary data.</text>
</comment>
<sequence>MPNVRSQFREPKRGQAASMPFSGSLYGCYSEARRLEGESDRGICVIANYGHATWSLGS</sequence>
<dbReference type="EMBL" id="CAFZ01000222">
    <property type="protein sequence ID" value="CCA73393.1"/>
    <property type="molecule type" value="Genomic_DNA"/>
</dbReference>
<reference evidence="2 3" key="1">
    <citation type="journal article" date="2011" name="PLoS Pathog.">
        <title>Endophytic Life Strategies Decoded by Genome and Transcriptome Analyses of the Mutualistic Root Symbiont Piriformospora indica.</title>
        <authorList>
            <person name="Zuccaro A."/>
            <person name="Lahrmann U."/>
            <person name="Guldener U."/>
            <person name="Langen G."/>
            <person name="Pfiffi S."/>
            <person name="Biedenkopf D."/>
            <person name="Wong P."/>
            <person name="Samans B."/>
            <person name="Grimm C."/>
            <person name="Basiewicz M."/>
            <person name="Murat C."/>
            <person name="Martin F."/>
            <person name="Kogel K.H."/>
        </authorList>
    </citation>
    <scope>NUCLEOTIDE SEQUENCE [LARGE SCALE GENOMIC DNA]</scope>
    <source>
        <strain evidence="2 3">DSM 11827</strain>
    </source>
</reference>
<dbReference type="AlphaFoldDB" id="G4TQ00"/>
<keyword evidence="3" id="KW-1185">Reference proteome</keyword>
<dbReference type="InParanoid" id="G4TQ00"/>
<dbReference type="HOGENOM" id="CLU_2979939_0_0_1"/>
<proteinExistence type="predicted"/>